<dbReference type="RefSeq" id="WP_379494772.1">
    <property type="nucleotide sequence ID" value="NZ_JBHSAO010000001.1"/>
</dbReference>
<evidence type="ECO:0008006" key="3">
    <source>
        <dbReference type="Google" id="ProtNLM"/>
    </source>
</evidence>
<name>A0ABV8GUJ5_9BACI</name>
<dbReference type="EMBL" id="JBHSAO010000001">
    <property type="protein sequence ID" value="MFC4022254.1"/>
    <property type="molecule type" value="Genomic_DNA"/>
</dbReference>
<proteinExistence type="predicted"/>
<sequence>MLNSKFFLELENYIQLYQEEITILYSKSEHYEVLESEMDIQEIELSDYIKSNRQPTLQQVLFSYIDKSGLSDPEVYKKAGIDRKHFSKIRNNANYLPKKNSLIALSFALELNRDDLDHLLSAAGYSLSNSDTNDLVVQFCMEKKMYNLFDVNEALNYFGLEPLLQF</sequence>
<dbReference type="SUPFAM" id="SSF47413">
    <property type="entry name" value="lambda repressor-like DNA-binding domains"/>
    <property type="match status" value="1"/>
</dbReference>
<accession>A0ABV8GUJ5</accession>
<reference evidence="2" key="1">
    <citation type="journal article" date="2019" name="Int. J. Syst. Evol. Microbiol.">
        <title>The Global Catalogue of Microorganisms (GCM) 10K type strain sequencing project: providing services to taxonomists for standard genome sequencing and annotation.</title>
        <authorList>
            <consortium name="The Broad Institute Genomics Platform"/>
            <consortium name="The Broad Institute Genome Sequencing Center for Infectious Disease"/>
            <person name="Wu L."/>
            <person name="Ma J."/>
        </authorList>
    </citation>
    <scope>NUCLEOTIDE SEQUENCE [LARGE SCALE GENOMIC DNA]</scope>
    <source>
        <strain evidence="2">IBRC-M 10703</strain>
    </source>
</reference>
<dbReference type="InterPro" id="IPR010982">
    <property type="entry name" value="Lambda_DNA-bd_dom_sf"/>
</dbReference>
<dbReference type="Proteomes" id="UP001595772">
    <property type="component" value="Unassembled WGS sequence"/>
</dbReference>
<evidence type="ECO:0000313" key="2">
    <source>
        <dbReference type="Proteomes" id="UP001595772"/>
    </source>
</evidence>
<gene>
    <name evidence="1" type="ORF">ACFOUV_00320</name>
</gene>
<evidence type="ECO:0000313" key="1">
    <source>
        <dbReference type="EMBL" id="MFC4022254.1"/>
    </source>
</evidence>
<comment type="caution">
    <text evidence="1">The sequence shown here is derived from an EMBL/GenBank/DDBJ whole genome shotgun (WGS) entry which is preliminary data.</text>
</comment>
<keyword evidence="2" id="KW-1185">Reference proteome</keyword>
<organism evidence="1 2">
    <name type="scientific">Oceanobacillus longus</name>
    <dbReference type="NCBI Taxonomy" id="930120"/>
    <lineage>
        <taxon>Bacteria</taxon>
        <taxon>Bacillati</taxon>
        <taxon>Bacillota</taxon>
        <taxon>Bacilli</taxon>
        <taxon>Bacillales</taxon>
        <taxon>Bacillaceae</taxon>
        <taxon>Oceanobacillus</taxon>
    </lineage>
</organism>
<protein>
    <recommendedName>
        <fullName evidence="3">XRE family transcriptional regulator</fullName>
    </recommendedName>
</protein>